<name>A0A0A8Y435_ARUDO</name>
<proteinExistence type="predicted"/>
<reference evidence="1" key="1">
    <citation type="submission" date="2014-09" db="EMBL/GenBank/DDBJ databases">
        <authorList>
            <person name="Magalhaes I.L.F."/>
            <person name="Oliveira U."/>
            <person name="Santos F.R."/>
            <person name="Vidigal T.H.D.A."/>
            <person name="Brescovit A.D."/>
            <person name="Santos A.J."/>
        </authorList>
    </citation>
    <scope>NUCLEOTIDE SEQUENCE</scope>
    <source>
        <tissue evidence="1">Shoot tissue taken approximately 20 cm above the soil surface</tissue>
    </source>
</reference>
<dbReference type="EMBL" id="GBRH01279273">
    <property type="protein sequence ID" value="JAD18622.1"/>
    <property type="molecule type" value="Transcribed_RNA"/>
</dbReference>
<accession>A0A0A8Y435</accession>
<evidence type="ECO:0000313" key="1">
    <source>
        <dbReference type="EMBL" id="JAD18622.1"/>
    </source>
</evidence>
<sequence length="49" mass="5643">MLSIKSFMRTMGIVDVPENFPTLGTFQSVVCTENRVSYMFLWPKGVQKK</sequence>
<protein>
    <submittedName>
        <fullName evidence="1">Uncharacterized protein</fullName>
    </submittedName>
</protein>
<reference evidence="1" key="2">
    <citation type="journal article" date="2015" name="Data Brief">
        <title>Shoot transcriptome of the giant reed, Arundo donax.</title>
        <authorList>
            <person name="Barrero R.A."/>
            <person name="Guerrero F.D."/>
            <person name="Moolhuijzen P."/>
            <person name="Goolsby J.A."/>
            <person name="Tidwell J."/>
            <person name="Bellgard S.E."/>
            <person name="Bellgard M.I."/>
        </authorList>
    </citation>
    <scope>NUCLEOTIDE SEQUENCE</scope>
    <source>
        <tissue evidence="1">Shoot tissue taken approximately 20 cm above the soil surface</tissue>
    </source>
</reference>
<dbReference type="AlphaFoldDB" id="A0A0A8Y435"/>
<organism evidence="1">
    <name type="scientific">Arundo donax</name>
    <name type="common">Giant reed</name>
    <name type="synonym">Donax arundinaceus</name>
    <dbReference type="NCBI Taxonomy" id="35708"/>
    <lineage>
        <taxon>Eukaryota</taxon>
        <taxon>Viridiplantae</taxon>
        <taxon>Streptophyta</taxon>
        <taxon>Embryophyta</taxon>
        <taxon>Tracheophyta</taxon>
        <taxon>Spermatophyta</taxon>
        <taxon>Magnoliopsida</taxon>
        <taxon>Liliopsida</taxon>
        <taxon>Poales</taxon>
        <taxon>Poaceae</taxon>
        <taxon>PACMAD clade</taxon>
        <taxon>Arundinoideae</taxon>
        <taxon>Arundineae</taxon>
        <taxon>Arundo</taxon>
    </lineage>
</organism>